<dbReference type="PANTHER" id="PTHR33121:SF70">
    <property type="entry name" value="SIGNALING PROTEIN YKOW"/>
    <property type="match status" value="1"/>
</dbReference>
<feature type="domain" description="Response regulatory" evidence="2">
    <location>
        <begin position="7"/>
        <end position="129"/>
    </location>
</feature>
<reference evidence="4 5" key="1">
    <citation type="submission" date="2017-02" db="EMBL/GenBank/DDBJ databases">
        <title>Pseudoalteromonas ulvae TC14 Genome.</title>
        <authorList>
            <person name="Molmeret M."/>
        </authorList>
    </citation>
    <scope>NUCLEOTIDE SEQUENCE [LARGE SCALE GENOMIC DNA]</scope>
    <source>
        <strain evidence="4">TC14</strain>
    </source>
</reference>
<dbReference type="PROSITE" id="PS50110">
    <property type="entry name" value="RESPONSE_REGULATORY"/>
    <property type="match status" value="1"/>
</dbReference>
<dbReference type="Pfam" id="PF00563">
    <property type="entry name" value="EAL"/>
    <property type="match status" value="1"/>
</dbReference>
<accession>A0A244CLV4</accession>
<dbReference type="Proteomes" id="UP000194841">
    <property type="component" value="Unassembled WGS sequence"/>
</dbReference>
<feature type="modified residue" description="4-aspartylphosphate" evidence="1">
    <location>
        <position position="59"/>
    </location>
</feature>
<evidence type="ECO:0000313" key="5">
    <source>
        <dbReference type="Proteomes" id="UP000194841"/>
    </source>
</evidence>
<gene>
    <name evidence="4" type="ORF">B1199_18265</name>
</gene>
<keyword evidence="5" id="KW-1185">Reference proteome</keyword>
<dbReference type="GO" id="GO:0000160">
    <property type="term" value="P:phosphorelay signal transduction system"/>
    <property type="evidence" value="ECO:0007669"/>
    <property type="project" value="InterPro"/>
</dbReference>
<dbReference type="InterPro" id="IPR001789">
    <property type="entry name" value="Sig_transdc_resp-reg_receiver"/>
</dbReference>
<keyword evidence="1" id="KW-0597">Phosphoprotein</keyword>
<dbReference type="InterPro" id="IPR011006">
    <property type="entry name" value="CheY-like_superfamily"/>
</dbReference>
<dbReference type="Pfam" id="PF00072">
    <property type="entry name" value="Response_reg"/>
    <property type="match status" value="1"/>
</dbReference>
<dbReference type="Gene3D" id="3.20.20.450">
    <property type="entry name" value="EAL domain"/>
    <property type="match status" value="1"/>
</dbReference>
<protein>
    <submittedName>
        <fullName evidence="4">Diguanylate cyclase</fullName>
    </submittedName>
</protein>
<dbReference type="PANTHER" id="PTHR33121">
    <property type="entry name" value="CYCLIC DI-GMP PHOSPHODIESTERASE PDEF"/>
    <property type="match status" value="1"/>
</dbReference>
<evidence type="ECO:0000259" key="2">
    <source>
        <dbReference type="PROSITE" id="PS50110"/>
    </source>
</evidence>
<organism evidence="4 5">
    <name type="scientific">Pseudoalteromonas ulvae</name>
    <dbReference type="NCBI Taxonomy" id="107327"/>
    <lineage>
        <taxon>Bacteria</taxon>
        <taxon>Pseudomonadati</taxon>
        <taxon>Pseudomonadota</taxon>
        <taxon>Gammaproteobacteria</taxon>
        <taxon>Alteromonadales</taxon>
        <taxon>Pseudoalteromonadaceae</taxon>
        <taxon>Pseudoalteromonas</taxon>
    </lineage>
</organism>
<dbReference type="OrthoDB" id="9812358at2"/>
<proteinExistence type="predicted"/>
<evidence type="ECO:0000256" key="1">
    <source>
        <dbReference type="PROSITE-ProRule" id="PRU00169"/>
    </source>
</evidence>
<feature type="domain" description="EAL" evidence="3">
    <location>
        <begin position="140"/>
        <end position="396"/>
    </location>
</feature>
<dbReference type="Gene3D" id="3.40.50.2300">
    <property type="match status" value="1"/>
</dbReference>
<dbReference type="AlphaFoldDB" id="A0A244CLV4"/>
<dbReference type="InterPro" id="IPR050706">
    <property type="entry name" value="Cyclic-di-GMP_PDE-like"/>
</dbReference>
<evidence type="ECO:0000313" key="4">
    <source>
        <dbReference type="EMBL" id="OUL56603.1"/>
    </source>
</evidence>
<evidence type="ECO:0000259" key="3">
    <source>
        <dbReference type="PROSITE" id="PS50883"/>
    </source>
</evidence>
<dbReference type="PROSITE" id="PS50883">
    <property type="entry name" value="EAL"/>
    <property type="match status" value="1"/>
</dbReference>
<dbReference type="EMBL" id="MWPV01000006">
    <property type="protein sequence ID" value="OUL56603.1"/>
    <property type="molecule type" value="Genomic_DNA"/>
</dbReference>
<dbReference type="InterPro" id="IPR035919">
    <property type="entry name" value="EAL_sf"/>
</dbReference>
<dbReference type="SMART" id="SM00052">
    <property type="entry name" value="EAL"/>
    <property type="match status" value="1"/>
</dbReference>
<comment type="caution">
    <text evidence="4">The sequence shown here is derived from an EMBL/GenBank/DDBJ whole genome shotgun (WGS) entry which is preliminary data.</text>
</comment>
<dbReference type="InterPro" id="IPR001633">
    <property type="entry name" value="EAL_dom"/>
</dbReference>
<dbReference type="SUPFAM" id="SSF52172">
    <property type="entry name" value="CheY-like"/>
    <property type="match status" value="1"/>
</dbReference>
<dbReference type="SUPFAM" id="SSF141868">
    <property type="entry name" value="EAL domain-like"/>
    <property type="match status" value="1"/>
</dbReference>
<name>A0A244CLV4_PSEDV</name>
<dbReference type="SMART" id="SM00448">
    <property type="entry name" value="REC"/>
    <property type="match status" value="1"/>
</dbReference>
<sequence length="401" mass="45840">MDSLNHRFAIVDDSPAILLVLEAHLKQQGYQHIDTFTDATLAFERISKDLNYYQAVFTDLNMPDMDGMTLIRLLGQQGFTGGVVIISEMEKKVIALASELAKENKTHLIGNISKPIDSAKLNLILSKLNAFLDKKVLDLGQMTEQELINAIKKNMITPYYQPKICSKTNLVESVEVLARIANDHSHLMLQPKSFIPTAEKFSLIDSFSFQLFDKAMADYHHLAKSFGSQLKIAVNVSPTQLDNLDFPSQLDSLREHHGLNSAHIIIEITEEYALKTTTQLETLNRLRMRGYLMSLDDFGTGFTNLTQLRTLPFTEIKIDRSLIRNIQSDKFSQVIVESLKQIAKEQHFTLVAEGIEQFSELEYLQNEFEYPILLQGYLICRPKPCNEMVHWYKNWLNHTVN</sequence>
<dbReference type="GO" id="GO:0071111">
    <property type="term" value="F:cyclic-guanylate-specific phosphodiesterase activity"/>
    <property type="evidence" value="ECO:0007669"/>
    <property type="project" value="InterPro"/>
</dbReference>
<dbReference type="CDD" id="cd01948">
    <property type="entry name" value="EAL"/>
    <property type="match status" value="1"/>
</dbReference>